<organism evidence="1 2">
    <name type="scientific">Methylorubrum aminovorans</name>
    <dbReference type="NCBI Taxonomy" id="269069"/>
    <lineage>
        <taxon>Bacteria</taxon>
        <taxon>Pseudomonadati</taxon>
        <taxon>Pseudomonadota</taxon>
        <taxon>Alphaproteobacteria</taxon>
        <taxon>Hyphomicrobiales</taxon>
        <taxon>Methylobacteriaceae</taxon>
        <taxon>Methylorubrum</taxon>
    </lineage>
</organism>
<comment type="caution">
    <text evidence="1">The sequence shown here is derived from an EMBL/GenBank/DDBJ whole genome shotgun (WGS) entry which is preliminary data.</text>
</comment>
<proteinExistence type="predicted"/>
<dbReference type="Proteomes" id="UP001055039">
    <property type="component" value="Unassembled WGS sequence"/>
</dbReference>
<dbReference type="EMBL" id="BPRC01000001">
    <property type="protein sequence ID" value="GJE63711.1"/>
    <property type="molecule type" value="Genomic_DNA"/>
</dbReference>
<dbReference type="RefSeq" id="WP_238222698.1">
    <property type="nucleotide sequence ID" value="NZ_BAAADH010000001.1"/>
</dbReference>
<reference evidence="1" key="1">
    <citation type="journal article" date="2021" name="Front. Microbiol.">
        <title>Comprehensive Comparative Genomics and Phenotyping of Methylobacterium Species.</title>
        <authorList>
            <person name="Alessa O."/>
            <person name="Ogura Y."/>
            <person name="Fujitani Y."/>
            <person name="Takami H."/>
            <person name="Hayashi T."/>
            <person name="Sahin N."/>
            <person name="Tani A."/>
        </authorList>
    </citation>
    <scope>NUCLEOTIDE SEQUENCE</scope>
    <source>
        <strain evidence="1">NBRC 15686</strain>
    </source>
</reference>
<protein>
    <submittedName>
        <fullName evidence="1">Uncharacterized protein</fullName>
    </submittedName>
</protein>
<evidence type="ECO:0000313" key="2">
    <source>
        <dbReference type="Proteomes" id="UP001055039"/>
    </source>
</evidence>
<gene>
    <name evidence="1" type="ORF">LNAOJCKE_0909</name>
</gene>
<reference evidence="1" key="2">
    <citation type="submission" date="2021-08" db="EMBL/GenBank/DDBJ databases">
        <authorList>
            <person name="Tani A."/>
            <person name="Ola A."/>
            <person name="Ogura Y."/>
            <person name="Katsura K."/>
            <person name="Hayashi T."/>
        </authorList>
    </citation>
    <scope>NUCLEOTIDE SEQUENCE</scope>
    <source>
        <strain evidence="1">NBRC 15686</strain>
    </source>
</reference>
<name>A0ABQ4UAA2_9HYPH</name>
<accession>A0ABQ4UAA2</accession>
<sequence>MSDDLARIQRGHNHGLMIAGYSGVKQAVSSLKTALNYVEYAARGGIPGNSPAISMQQIEADLREILARVEAVNARYSTETREAA</sequence>
<keyword evidence="2" id="KW-1185">Reference proteome</keyword>
<evidence type="ECO:0000313" key="1">
    <source>
        <dbReference type="EMBL" id="GJE63711.1"/>
    </source>
</evidence>